<proteinExistence type="predicted"/>
<reference evidence="2" key="2">
    <citation type="submission" date="2025-09" db="UniProtKB">
        <authorList>
            <consortium name="Ensembl"/>
        </authorList>
    </citation>
    <scope>IDENTIFICATION</scope>
</reference>
<feature type="compositionally biased region" description="Low complexity" evidence="1">
    <location>
        <begin position="75"/>
        <end position="87"/>
    </location>
</feature>
<sequence length="148" mass="16175">MVRAFLITVRIRRAGGPPRVRAFVVRIARPAGEWAAPGVRAAAALVLKLVRSRRRAQQPHPRRAGHDDGQRPRGRAAAAPRRGPQLRGSRHPHPTCARRRPGGVPGHAGGAAPSRGAAGCARCLGPPARPHQYRRCRRCRRQPDLKNH</sequence>
<evidence type="ECO:0000313" key="3">
    <source>
        <dbReference type="Proteomes" id="UP000675900"/>
    </source>
</evidence>
<dbReference type="GO" id="GO:0051726">
    <property type="term" value="P:regulation of cell cycle"/>
    <property type="evidence" value="ECO:0007669"/>
    <property type="project" value="InterPro"/>
</dbReference>
<organism evidence="2 3">
    <name type="scientific">Panthera tigris altaica</name>
    <name type="common">Siberian tiger</name>
    <dbReference type="NCBI Taxonomy" id="74533"/>
    <lineage>
        <taxon>Eukaryota</taxon>
        <taxon>Metazoa</taxon>
        <taxon>Chordata</taxon>
        <taxon>Craniata</taxon>
        <taxon>Vertebrata</taxon>
        <taxon>Euteleostomi</taxon>
        <taxon>Mammalia</taxon>
        <taxon>Eutheria</taxon>
        <taxon>Laurasiatheria</taxon>
        <taxon>Carnivora</taxon>
        <taxon>Feliformia</taxon>
        <taxon>Felidae</taxon>
        <taxon>Pantherinae</taxon>
        <taxon>Panthera</taxon>
    </lineage>
</organism>
<evidence type="ECO:0000256" key="1">
    <source>
        <dbReference type="SAM" id="MobiDB-lite"/>
    </source>
</evidence>
<dbReference type="GO" id="GO:0008285">
    <property type="term" value="P:negative regulation of cell population proliferation"/>
    <property type="evidence" value="ECO:0007669"/>
    <property type="project" value="InterPro"/>
</dbReference>
<evidence type="ECO:0000313" key="2">
    <source>
        <dbReference type="Ensembl" id="ENSPTIP00000008058.1"/>
    </source>
</evidence>
<accession>A0A8C9JNX4</accession>
<dbReference type="AlphaFoldDB" id="A0A8C9JNX4"/>
<dbReference type="Ensembl" id="ENSPTIT00000011924.1">
    <property type="protein sequence ID" value="ENSPTIP00000008058.1"/>
    <property type="gene ID" value="ENSPTIG00000009528.1"/>
</dbReference>
<dbReference type="GeneTree" id="ENSGT00940000165099"/>
<feature type="region of interest" description="Disordered" evidence="1">
    <location>
        <begin position="52"/>
        <end position="148"/>
    </location>
</feature>
<protein>
    <submittedName>
        <fullName evidence="2">Uncharacterized protein</fullName>
    </submittedName>
</protein>
<feature type="compositionally biased region" description="Basic residues" evidence="1">
    <location>
        <begin position="131"/>
        <end position="140"/>
    </location>
</feature>
<reference evidence="2" key="1">
    <citation type="submission" date="2025-08" db="UniProtKB">
        <authorList>
            <consortium name="Ensembl"/>
        </authorList>
    </citation>
    <scope>IDENTIFICATION</scope>
</reference>
<feature type="compositionally biased region" description="Low complexity" evidence="1">
    <location>
        <begin position="110"/>
        <end position="123"/>
    </location>
</feature>
<name>A0A8C9JNX4_PANTA</name>
<feature type="compositionally biased region" description="Basic residues" evidence="1">
    <location>
        <begin position="52"/>
        <end position="63"/>
    </location>
</feature>
<dbReference type="Pfam" id="PF07392">
    <property type="entry name" value="P19Arf_N"/>
    <property type="match status" value="1"/>
</dbReference>
<dbReference type="Proteomes" id="UP000675900">
    <property type="component" value="Unassembled WGS sequence"/>
</dbReference>
<dbReference type="InterPro" id="IPR010868">
    <property type="entry name" value="Tumor_suppres_ARF"/>
</dbReference>
<dbReference type="GO" id="GO:0006915">
    <property type="term" value="P:apoptotic process"/>
    <property type="evidence" value="ECO:0007669"/>
    <property type="project" value="InterPro"/>
</dbReference>
<keyword evidence="3" id="KW-1185">Reference proteome</keyword>
<feature type="compositionally biased region" description="Basic residues" evidence="1">
    <location>
        <begin position="88"/>
        <end position="101"/>
    </location>
</feature>